<evidence type="ECO:0000313" key="8">
    <source>
        <dbReference type="Proteomes" id="UP000187209"/>
    </source>
</evidence>
<proteinExistence type="predicted"/>
<dbReference type="InterPro" id="IPR017907">
    <property type="entry name" value="Znf_RING_CS"/>
</dbReference>
<dbReference type="GO" id="GO:0008270">
    <property type="term" value="F:zinc ion binding"/>
    <property type="evidence" value="ECO:0007669"/>
    <property type="project" value="UniProtKB-KW"/>
</dbReference>
<evidence type="ECO:0000313" key="7">
    <source>
        <dbReference type="EMBL" id="OMJ67205.1"/>
    </source>
</evidence>
<accession>A0A1R2ARX8</accession>
<reference evidence="7 8" key="1">
    <citation type="submission" date="2016-11" db="EMBL/GenBank/DDBJ databases">
        <title>The macronuclear genome of Stentor coeruleus: a giant cell with tiny introns.</title>
        <authorList>
            <person name="Slabodnick M."/>
            <person name="Ruby J.G."/>
            <person name="Reiff S.B."/>
            <person name="Swart E.C."/>
            <person name="Gosai S."/>
            <person name="Prabakaran S."/>
            <person name="Witkowska E."/>
            <person name="Larue G.E."/>
            <person name="Fisher S."/>
            <person name="Freeman R.M."/>
            <person name="Gunawardena J."/>
            <person name="Chu W."/>
            <person name="Stover N.A."/>
            <person name="Gregory B.D."/>
            <person name="Nowacki M."/>
            <person name="Derisi J."/>
            <person name="Roy S.W."/>
            <person name="Marshall W.F."/>
            <person name="Sood P."/>
        </authorList>
    </citation>
    <scope>NUCLEOTIDE SEQUENCE [LARGE SCALE GENOMIC DNA]</scope>
    <source>
        <strain evidence="7">WM001</strain>
    </source>
</reference>
<feature type="compositionally biased region" description="Polar residues" evidence="5">
    <location>
        <begin position="175"/>
        <end position="185"/>
    </location>
</feature>
<dbReference type="OrthoDB" id="274660at2759"/>
<keyword evidence="8" id="KW-1185">Reference proteome</keyword>
<evidence type="ECO:0000256" key="5">
    <source>
        <dbReference type="SAM" id="MobiDB-lite"/>
    </source>
</evidence>
<protein>
    <recommendedName>
        <fullName evidence="6">RING-type domain-containing protein</fullName>
    </recommendedName>
</protein>
<dbReference type="Gene3D" id="3.30.40.10">
    <property type="entry name" value="Zinc/RING finger domain, C3HC4 (zinc finger)"/>
    <property type="match status" value="1"/>
</dbReference>
<feature type="compositionally biased region" description="Polar residues" evidence="5">
    <location>
        <begin position="91"/>
        <end position="104"/>
    </location>
</feature>
<gene>
    <name evidence="7" type="ORF">SteCoe_35695</name>
</gene>
<name>A0A1R2ARX8_9CILI</name>
<dbReference type="PROSITE" id="PS50089">
    <property type="entry name" value="ZF_RING_2"/>
    <property type="match status" value="1"/>
</dbReference>
<sequence length="472" mass="53287">MEVEGNLEVPKYVNKEVEGNLEVPKGVTKASEGINENSKFGQKTIPINPVLFAASKLQVPPALGNPKNHFLPKGTEIKPQIPNPPSIPQMKLNSMPMSQPQNLSIPKPFAKQNPSEIPIVEQPKPQPSPPSLQDRLIISPYDSNKSPPNLFPSQIKPRGQPSNLTKISHVPESNPVKNPTETPEGTDNPDKIYSIDYSFAKPSYHSLLAITRYLCFKTIPQKIYNHNIMHNTEMHINKEPILKCKKCQHLKLKITLECSHKICMQCLSLAIENYIKKPSSSTFLKASCPICKVNFSINDLKKNLYTSLYDSFSKTYYEQACSRCNLKKNLSQEYFTELSCLHMCGSCYADEIYSGSTKCFCCDLSFENIEITKNRHVTCLVCESKGLIVDGVYRSFHKGHIMCYECLNQSITACKICDENLGRGEKKALSTYINKKCVKCNEGNALAELILRKEYKEEFICTRCSSTYIEQE</sequence>
<dbReference type="PROSITE" id="PS00518">
    <property type="entry name" value="ZF_RING_1"/>
    <property type="match status" value="1"/>
</dbReference>
<dbReference type="SMART" id="SM00184">
    <property type="entry name" value="RING"/>
    <property type="match status" value="3"/>
</dbReference>
<evidence type="ECO:0000256" key="1">
    <source>
        <dbReference type="ARBA" id="ARBA00022723"/>
    </source>
</evidence>
<comment type="caution">
    <text evidence="7">The sequence shown here is derived from an EMBL/GenBank/DDBJ whole genome shotgun (WGS) entry which is preliminary data.</text>
</comment>
<evidence type="ECO:0000259" key="6">
    <source>
        <dbReference type="PROSITE" id="PS50089"/>
    </source>
</evidence>
<dbReference type="AlphaFoldDB" id="A0A1R2ARX8"/>
<dbReference type="InterPro" id="IPR013083">
    <property type="entry name" value="Znf_RING/FYVE/PHD"/>
</dbReference>
<dbReference type="EMBL" id="MPUH01001545">
    <property type="protein sequence ID" value="OMJ67205.1"/>
    <property type="molecule type" value="Genomic_DNA"/>
</dbReference>
<organism evidence="7 8">
    <name type="scientific">Stentor coeruleus</name>
    <dbReference type="NCBI Taxonomy" id="5963"/>
    <lineage>
        <taxon>Eukaryota</taxon>
        <taxon>Sar</taxon>
        <taxon>Alveolata</taxon>
        <taxon>Ciliophora</taxon>
        <taxon>Postciliodesmatophora</taxon>
        <taxon>Heterotrichea</taxon>
        <taxon>Heterotrichida</taxon>
        <taxon>Stentoridae</taxon>
        <taxon>Stentor</taxon>
    </lineage>
</organism>
<keyword evidence="3" id="KW-0862">Zinc</keyword>
<evidence type="ECO:0000256" key="3">
    <source>
        <dbReference type="ARBA" id="ARBA00022833"/>
    </source>
</evidence>
<evidence type="ECO:0000256" key="4">
    <source>
        <dbReference type="PROSITE-ProRule" id="PRU00175"/>
    </source>
</evidence>
<dbReference type="SUPFAM" id="SSF57850">
    <property type="entry name" value="RING/U-box"/>
    <property type="match status" value="1"/>
</dbReference>
<keyword evidence="2 4" id="KW-0863">Zinc-finger</keyword>
<dbReference type="InterPro" id="IPR001841">
    <property type="entry name" value="Znf_RING"/>
</dbReference>
<feature type="domain" description="RING-type" evidence="6">
    <location>
        <begin position="244"/>
        <end position="292"/>
    </location>
</feature>
<feature type="region of interest" description="Disordered" evidence="5">
    <location>
        <begin position="66"/>
        <end position="189"/>
    </location>
</feature>
<dbReference type="Proteomes" id="UP000187209">
    <property type="component" value="Unassembled WGS sequence"/>
</dbReference>
<evidence type="ECO:0000256" key="2">
    <source>
        <dbReference type="ARBA" id="ARBA00022771"/>
    </source>
</evidence>
<keyword evidence="1" id="KW-0479">Metal-binding</keyword>